<accession>A0A1G1YHM5</accession>
<dbReference type="Proteomes" id="UP000177310">
    <property type="component" value="Unassembled WGS sequence"/>
</dbReference>
<dbReference type="NCBIfam" id="TIGR00401">
    <property type="entry name" value="msrA"/>
    <property type="match status" value="1"/>
</dbReference>
<dbReference type="Pfam" id="PF01625">
    <property type="entry name" value="PMSR"/>
    <property type="match status" value="1"/>
</dbReference>
<evidence type="ECO:0000256" key="4">
    <source>
        <dbReference type="HAMAP-Rule" id="MF_01401"/>
    </source>
</evidence>
<protein>
    <recommendedName>
        <fullName evidence="4">Peptide methionine sulfoxide reductase MsrA</fullName>
        <shortName evidence="4">Protein-methionine-S-oxide reductase</shortName>
        <ecNumber evidence="4">1.8.4.11</ecNumber>
    </recommendedName>
    <alternativeName>
        <fullName evidence="4">Peptide-methionine (S)-S-oxide reductase</fullName>
        <shortName evidence="4">Peptide Met(O) reductase</shortName>
    </alternativeName>
</protein>
<dbReference type="InterPro" id="IPR036509">
    <property type="entry name" value="Met_Sox_Rdtase_MsrA_sf"/>
</dbReference>
<dbReference type="STRING" id="1797542.A3J59_00525"/>
<comment type="similarity">
    <text evidence="4">Belongs to the MsrA Met sulfoxide reductase family.</text>
</comment>
<dbReference type="EC" id="1.8.4.11" evidence="4"/>
<dbReference type="InterPro" id="IPR002569">
    <property type="entry name" value="Met_Sox_Rdtase_MsrA_dom"/>
</dbReference>
<comment type="catalytic activity">
    <reaction evidence="3 4">
        <text>[thioredoxin]-disulfide + L-methionine + H2O = L-methionine (S)-S-oxide + [thioredoxin]-dithiol</text>
        <dbReference type="Rhea" id="RHEA:19993"/>
        <dbReference type="Rhea" id="RHEA-COMP:10698"/>
        <dbReference type="Rhea" id="RHEA-COMP:10700"/>
        <dbReference type="ChEBI" id="CHEBI:15377"/>
        <dbReference type="ChEBI" id="CHEBI:29950"/>
        <dbReference type="ChEBI" id="CHEBI:50058"/>
        <dbReference type="ChEBI" id="CHEBI:57844"/>
        <dbReference type="ChEBI" id="CHEBI:58772"/>
        <dbReference type="EC" id="1.8.4.11"/>
    </reaction>
</comment>
<reference evidence="6 7" key="1">
    <citation type="journal article" date="2016" name="Nat. Commun.">
        <title>Thousands of microbial genomes shed light on interconnected biogeochemical processes in an aquifer system.</title>
        <authorList>
            <person name="Anantharaman K."/>
            <person name="Brown C.T."/>
            <person name="Hug L.A."/>
            <person name="Sharon I."/>
            <person name="Castelle C.J."/>
            <person name="Probst A.J."/>
            <person name="Thomas B.C."/>
            <person name="Singh A."/>
            <person name="Wilkins M.J."/>
            <person name="Karaoz U."/>
            <person name="Brodie E.L."/>
            <person name="Williams K.H."/>
            <person name="Hubbard S.S."/>
            <person name="Banfield J.F."/>
        </authorList>
    </citation>
    <scope>NUCLEOTIDE SEQUENCE [LARGE SCALE GENOMIC DNA]</scope>
</reference>
<dbReference type="GO" id="GO:0033744">
    <property type="term" value="F:L-methionine:thioredoxin-disulfide S-oxidoreductase activity"/>
    <property type="evidence" value="ECO:0007669"/>
    <property type="project" value="RHEA"/>
</dbReference>
<organism evidence="6 7">
    <name type="scientific">Candidatus Buchananbacteria bacterium RIFCSPHIGHO2_02_FULL_56_16</name>
    <dbReference type="NCBI Taxonomy" id="1797542"/>
    <lineage>
        <taxon>Bacteria</taxon>
        <taxon>Candidatus Buchananiibacteriota</taxon>
    </lineage>
</organism>
<evidence type="ECO:0000256" key="3">
    <source>
        <dbReference type="ARBA" id="ARBA00048782"/>
    </source>
</evidence>
<dbReference type="EMBL" id="MHIL01000026">
    <property type="protein sequence ID" value="OGY50967.1"/>
    <property type="molecule type" value="Genomic_DNA"/>
</dbReference>
<feature type="active site" evidence="4">
    <location>
        <position position="15"/>
    </location>
</feature>
<dbReference type="HAMAP" id="MF_01401">
    <property type="entry name" value="MsrA"/>
    <property type="match status" value="1"/>
</dbReference>
<sequence>MIDSNNQTAIFGGGCFWCTEATLSELRGVTDVKPGYAGGSMPNPNYDQVCGGNTGHAEVVQVTFDPTRISYQDLLDVFFAVHDPTSPNQQGNDVGTQYRSVIFYTSDDQKQQAEAFIKKLTDEGAYDGRIVTDVKPLDTFYEAESHHHRYYQKNPNQAYCQVVINPKLKKLKEKYATLLK</sequence>
<feature type="domain" description="Peptide methionine sulphoxide reductase MsrA" evidence="5">
    <location>
        <begin position="8"/>
        <end position="161"/>
    </location>
</feature>
<evidence type="ECO:0000259" key="5">
    <source>
        <dbReference type="Pfam" id="PF01625"/>
    </source>
</evidence>
<dbReference type="SUPFAM" id="SSF55068">
    <property type="entry name" value="Peptide methionine sulfoxide reductase"/>
    <property type="match status" value="1"/>
</dbReference>
<dbReference type="Gene3D" id="3.30.1060.10">
    <property type="entry name" value="Peptide methionine sulphoxide reductase MsrA"/>
    <property type="match status" value="1"/>
</dbReference>
<evidence type="ECO:0000256" key="1">
    <source>
        <dbReference type="ARBA" id="ARBA00023002"/>
    </source>
</evidence>
<evidence type="ECO:0000313" key="6">
    <source>
        <dbReference type="EMBL" id="OGY50967.1"/>
    </source>
</evidence>
<dbReference type="AlphaFoldDB" id="A0A1G1YHM5"/>
<keyword evidence="1 4" id="KW-0560">Oxidoreductase</keyword>
<gene>
    <name evidence="4" type="primary">msrA</name>
    <name evidence="6" type="ORF">A3J59_00525</name>
</gene>
<proteinExistence type="inferred from homology"/>
<dbReference type="PANTHER" id="PTHR43774:SF1">
    <property type="entry name" value="PEPTIDE METHIONINE SULFOXIDE REDUCTASE MSRA 2"/>
    <property type="match status" value="1"/>
</dbReference>
<dbReference type="GO" id="GO:0008113">
    <property type="term" value="F:peptide-methionine (S)-S-oxide reductase activity"/>
    <property type="evidence" value="ECO:0007669"/>
    <property type="project" value="UniProtKB-UniRule"/>
</dbReference>
<evidence type="ECO:0000256" key="2">
    <source>
        <dbReference type="ARBA" id="ARBA00047806"/>
    </source>
</evidence>
<comment type="catalytic activity">
    <reaction evidence="2 4">
        <text>L-methionyl-[protein] + [thioredoxin]-disulfide + H2O = L-methionyl-(S)-S-oxide-[protein] + [thioredoxin]-dithiol</text>
        <dbReference type="Rhea" id="RHEA:14217"/>
        <dbReference type="Rhea" id="RHEA-COMP:10698"/>
        <dbReference type="Rhea" id="RHEA-COMP:10700"/>
        <dbReference type="Rhea" id="RHEA-COMP:12313"/>
        <dbReference type="Rhea" id="RHEA-COMP:12315"/>
        <dbReference type="ChEBI" id="CHEBI:15377"/>
        <dbReference type="ChEBI" id="CHEBI:16044"/>
        <dbReference type="ChEBI" id="CHEBI:29950"/>
        <dbReference type="ChEBI" id="CHEBI:44120"/>
        <dbReference type="ChEBI" id="CHEBI:50058"/>
        <dbReference type="EC" id="1.8.4.11"/>
    </reaction>
</comment>
<name>A0A1G1YHM5_9BACT</name>
<dbReference type="PANTHER" id="PTHR43774">
    <property type="entry name" value="PEPTIDE METHIONINE SULFOXIDE REDUCTASE"/>
    <property type="match status" value="1"/>
</dbReference>
<comment type="caution">
    <text evidence="6">The sequence shown here is derived from an EMBL/GenBank/DDBJ whole genome shotgun (WGS) entry which is preliminary data.</text>
</comment>
<evidence type="ECO:0000313" key="7">
    <source>
        <dbReference type="Proteomes" id="UP000177310"/>
    </source>
</evidence>
<comment type="function">
    <text evidence="4">Has an important function as a repair enzyme for proteins that have been inactivated by oxidation. Catalyzes the reversible oxidation-reduction of methionine sulfoxide in proteins to methionine.</text>
</comment>